<dbReference type="PANTHER" id="PTHR47357:SF4">
    <property type="entry name" value="MYOSIN HEAVY CHAIN-LIKE PROTEIN"/>
    <property type="match status" value="1"/>
</dbReference>
<reference evidence="4" key="1">
    <citation type="journal article" date="2019" name="Gigascience">
        <title>De novo genome assembly of the endangered Acer yangbiense, a plant species with extremely small populations endemic to Yunnan Province, China.</title>
        <authorList>
            <person name="Yang J."/>
            <person name="Wariss H.M."/>
            <person name="Tao L."/>
            <person name="Zhang R."/>
            <person name="Yun Q."/>
            <person name="Hollingsworth P."/>
            <person name="Dao Z."/>
            <person name="Luo G."/>
            <person name="Guo H."/>
            <person name="Ma Y."/>
            <person name="Sun W."/>
        </authorList>
    </citation>
    <scope>NUCLEOTIDE SEQUENCE [LARGE SCALE GENOMIC DNA]</scope>
    <source>
        <strain evidence="4">cv. br00</strain>
    </source>
</reference>
<dbReference type="GO" id="GO:0005856">
    <property type="term" value="C:cytoskeleton"/>
    <property type="evidence" value="ECO:0007669"/>
    <property type="project" value="TreeGrafter"/>
</dbReference>
<comment type="caution">
    <text evidence="3">The sequence shown here is derived from an EMBL/GenBank/DDBJ whole genome shotgun (WGS) entry which is preliminary data.</text>
</comment>
<name>A0A5N5P1L8_9ROSI</name>
<accession>A0A5N5P1L8</accession>
<evidence type="ECO:0000256" key="1">
    <source>
        <dbReference type="SAM" id="Coils"/>
    </source>
</evidence>
<dbReference type="GO" id="GO:0005200">
    <property type="term" value="F:structural constituent of cytoskeleton"/>
    <property type="evidence" value="ECO:0007669"/>
    <property type="project" value="TreeGrafter"/>
</dbReference>
<protein>
    <submittedName>
        <fullName evidence="3">Uncharacterized protein</fullName>
    </submittedName>
</protein>
<keyword evidence="1" id="KW-0175">Coiled coil</keyword>
<proteinExistence type="predicted"/>
<evidence type="ECO:0000313" key="3">
    <source>
        <dbReference type="EMBL" id="KAB5573492.1"/>
    </source>
</evidence>
<gene>
    <name evidence="3" type="ORF">DKX38_000686</name>
</gene>
<feature type="coiled-coil region" evidence="1">
    <location>
        <begin position="41"/>
        <end position="75"/>
    </location>
</feature>
<dbReference type="AlphaFoldDB" id="A0A5N5P1L8"/>
<evidence type="ECO:0000256" key="2">
    <source>
        <dbReference type="SAM" id="MobiDB-lite"/>
    </source>
</evidence>
<dbReference type="EMBL" id="VDCV01000001">
    <property type="protein sequence ID" value="KAB5573492.1"/>
    <property type="molecule type" value="Genomic_DNA"/>
</dbReference>
<organism evidence="3 4">
    <name type="scientific">Salix brachista</name>
    <dbReference type="NCBI Taxonomy" id="2182728"/>
    <lineage>
        <taxon>Eukaryota</taxon>
        <taxon>Viridiplantae</taxon>
        <taxon>Streptophyta</taxon>
        <taxon>Embryophyta</taxon>
        <taxon>Tracheophyta</taxon>
        <taxon>Spermatophyta</taxon>
        <taxon>Magnoliopsida</taxon>
        <taxon>eudicotyledons</taxon>
        <taxon>Gunneridae</taxon>
        <taxon>Pentapetalae</taxon>
        <taxon>rosids</taxon>
        <taxon>fabids</taxon>
        <taxon>Malpighiales</taxon>
        <taxon>Salicaceae</taxon>
        <taxon>Saliceae</taxon>
        <taxon>Salix</taxon>
    </lineage>
</organism>
<feature type="region of interest" description="Disordered" evidence="2">
    <location>
        <begin position="265"/>
        <end position="288"/>
    </location>
</feature>
<sequence>MKDNEKNFTSRIEDLTTQVKILQLEMVSLDSHNGKLEASKRKEASAQAKGLNNKINVLQKELESLHSEKSQLNMKTNEVAENLLRTETLEGEIARKAMTEQELKEKETFLVQRDDRRLEANSLCNQKNRMEELIRSKNQVADQLREEGEKMYARIFDPEGNLLDIGDSFSPCLEEYERRVNEASTQIIALKSEVFCLQQDLDSLLSEKCLLDTENERLGPDARQIQFQMENEIHNLASKIEEQQKILKEKEDTIKKLGEETKAVRHHLLDSSNHRPLDSPKYRPLESP</sequence>
<keyword evidence="4" id="KW-1185">Reference proteome</keyword>
<feature type="coiled-coil region" evidence="1">
    <location>
        <begin position="233"/>
        <end position="260"/>
    </location>
</feature>
<dbReference type="Proteomes" id="UP000326939">
    <property type="component" value="Chromosome 1"/>
</dbReference>
<dbReference type="PANTHER" id="PTHR47357">
    <property type="entry name" value="COP1-INTERACTIVE PROTEIN 1"/>
    <property type="match status" value="1"/>
</dbReference>
<evidence type="ECO:0000313" key="4">
    <source>
        <dbReference type="Proteomes" id="UP000326939"/>
    </source>
</evidence>